<gene>
    <name evidence="1" type="ORF">GCM10009093_07550</name>
</gene>
<accession>A0ABP3HWX3</accession>
<reference evidence="2" key="1">
    <citation type="journal article" date="2019" name="Int. J. Syst. Evol. Microbiol.">
        <title>The Global Catalogue of Microorganisms (GCM) 10K type strain sequencing project: providing services to taxonomists for standard genome sequencing and annotation.</title>
        <authorList>
            <consortium name="The Broad Institute Genomics Platform"/>
            <consortium name="The Broad Institute Genome Sequencing Center for Infectious Disease"/>
            <person name="Wu L."/>
            <person name="Ma J."/>
        </authorList>
    </citation>
    <scope>NUCLEOTIDE SEQUENCE [LARGE SCALE GENOMIC DNA]</scope>
    <source>
        <strain evidence="2">JCM 13476</strain>
    </source>
</reference>
<evidence type="ECO:0000313" key="2">
    <source>
        <dbReference type="Proteomes" id="UP001500791"/>
    </source>
</evidence>
<dbReference type="EMBL" id="BAAAEJ010000003">
    <property type="protein sequence ID" value="GAA0383058.1"/>
    <property type="molecule type" value="Genomic_DNA"/>
</dbReference>
<dbReference type="Proteomes" id="UP001500791">
    <property type="component" value="Unassembled WGS sequence"/>
</dbReference>
<keyword evidence="2" id="KW-1185">Reference proteome</keyword>
<organism evidence="1 2">
    <name type="scientific">Brevundimonas terrae</name>
    <dbReference type="NCBI Taxonomy" id="363631"/>
    <lineage>
        <taxon>Bacteria</taxon>
        <taxon>Pseudomonadati</taxon>
        <taxon>Pseudomonadota</taxon>
        <taxon>Alphaproteobacteria</taxon>
        <taxon>Caulobacterales</taxon>
        <taxon>Caulobacteraceae</taxon>
        <taxon>Brevundimonas</taxon>
    </lineage>
</organism>
<protein>
    <submittedName>
        <fullName evidence="1">Uncharacterized protein</fullName>
    </submittedName>
</protein>
<proteinExistence type="predicted"/>
<evidence type="ECO:0000313" key="1">
    <source>
        <dbReference type="EMBL" id="GAA0383058.1"/>
    </source>
</evidence>
<name>A0ABP3HWX3_9CAUL</name>
<comment type="caution">
    <text evidence="1">The sequence shown here is derived from an EMBL/GenBank/DDBJ whole genome shotgun (WGS) entry which is preliminary data.</text>
</comment>
<sequence length="107" mass="11920">MRAARSHDHGVGHRALATQVDQDHVLRLVKIQFGQNGVFQLGLAGRQRLVVTSVILKGLVVKLVRYRMEGIEDVRVTLCRLGSDVMRIVRGVGAQRRAPIGFTKRPL</sequence>